<protein>
    <submittedName>
        <fullName evidence="2">Uncharacterized protein</fullName>
    </submittedName>
</protein>
<keyword evidence="3" id="KW-1185">Reference proteome</keyword>
<name>A0A9P7VSE9_9AGAR</name>
<evidence type="ECO:0000256" key="1">
    <source>
        <dbReference type="SAM" id="Phobius"/>
    </source>
</evidence>
<keyword evidence="1" id="KW-0472">Membrane</keyword>
<keyword evidence="1" id="KW-1133">Transmembrane helix</keyword>
<accession>A0A9P7VSE9</accession>
<keyword evidence="1" id="KW-0812">Transmembrane</keyword>
<gene>
    <name evidence="2" type="ORF">BT62DRAFT_994407</name>
</gene>
<evidence type="ECO:0000313" key="2">
    <source>
        <dbReference type="EMBL" id="KAG7446049.1"/>
    </source>
</evidence>
<proteinExistence type="predicted"/>
<dbReference type="GeneID" id="66112761"/>
<dbReference type="RefSeq" id="XP_043039549.1">
    <property type="nucleotide sequence ID" value="XM_043190464.1"/>
</dbReference>
<comment type="caution">
    <text evidence="2">The sequence shown here is derived from an EMBL/GenBank/DDBJ whole genome shotgun (WGS) entry which is preliminary data.</text>
</comment>
<evidence type="ECO:0000313" key="3">
    <source>
        <dbReference type="Proteomes" id="UP000812287"/>
    </source>
</evidence>
<dbReference type="EMBL" id="MU250535">
    <property type="protein sequence ID" value="KAG7446049.1"/>
    <property type="molecule type" value="Genomic_DNA"/>
</dbReference>
<dbReference type="OrthoDB" id="2821871at2759"/>
<organism evidence="2 3">
    <name type="scientific">Guyanagaster necrorhizus</name>
    <dbReference type="NCBI Taxonomy" id="856835"/>
    <lineage>
        <taxon>Eukaryota</taxon>
        <taxon>Fungi</taxon>
        <taxon>Dikarya</taxon>
        <taxon>Basidiomycota</taxon>
        <taxon>Agaricomycotina</taxon>
        <taxon>Agaricomycetes</taxon>
        <taxon>Agaricomycetidae</taxon>
        <taxon>Agaricales</taxon>
        <taxon>Marasmiineae</taxon>
        <taxon>Physalacriaceae</taxon>
        <taxon>Guyanagaster</taxon>
    </lineage>
</organism>
<sequence>MPHFLVESTEVHNPHFFSLPTLGSPFLRNFMLAVQPQVVTYLELWHPKVLTRSFFQQRENADSSLSKYSSDKSSDSTKIILSDDHPKRLAALDPWKDWEEMVKTFMSYNVNEFIANIMYSVILLLVDMNLIGLSATNKIFNKKQQRFEDTRGLLPLRFRVWTEQSHPRREHASGQRPPHASR</sequence>
<reference evidence="2" key="1">
    <citation type="submission" date="2020-11" db="EMBL/GenBank/DDBJ databases">
        <title>Adaptations for nitrogen fixation in a non-lichenized fungal sporocarp promotes dispersal by wood-feeding termites.</title>
        <authorList>
            <consortium name="DOE Joint Genome Institute"/>
            <person name="Koch R.A."/>
            <person name="Yoon G."/>
            <person name="Arayal U."/>
            <person name="Lail K."/>
            <person name="Amirebrahimi M."/>
            <person name="Labutti K."/>
            <person name="Lipzen A."/>
            <person name="Riley R."/>
            <person name="Barry K."/>
            <person name="Henrissat B."/>
            <person name="Grigoriev I.V."/>
            <person name="Herr J.R."/>
            <person name="Aime M.C."/>
        </authorList>
    </citation>
    <scope>NUCLEOTIDE SEQUENCE</scope>
    <source>
        <strain evidence="2">MCA 3950</strain>
    </source>
</reference>
<feature type="transmembrane region" description="Helical" evidence="1">
    <location>
        <begin position="113"/>
        <end position="136"/>
    </location>
</feature>
<dbReference type="AlphaFoldDB" id="A0A9P7VSE9"/>
<dbReference type="Proteomes" id="UP000812287">
    <property type="component" value="Unassembled WGS sequence"/>
</dbReference>